<dbReference type="EMBL" id="QHKS01000047">
    <property type="protein sequence ID" value="RDJ97753.1"/>
    <property type="molecule type" value="Genomic_DNA"/>
</dbReference>
<name>A0A370MWJ0_9BURK</name>
<reference evidence="2" key="1">
    <citation type="submission" date="2018-05" db="EMBL/GenBank/DDBJ databases">
        <authorList>
            <person name="Feng T."/>
        </authorList>
    </citation>
    <scope>NUCLEOTIDE SEQUENCE [LARGE SCALE GENOMIC DNA]</scope>
    <source>
        <strain evidence="2">S27</strain>
    </source>
</reference>
<protein>
    <submittedName>
        <fullName evidence="1">Uncharacterized protein</fullName>
    </submittedName>
</protein>
<comment type="caution">
    <text evidence="1">The sequence shown here is derived from an EMBL/GenBank/DDBJ whole genome shotgun (WGS) entry which is preliminary data.</text>
</comment>
<dbReference type="Proteomes" id="UP000254875">
    <property type="component" value="Unassembled WGS sequence"/>
</dbReference>
<sequence length="281" mass="30702">MAIGVGTRELVVGAAPPRWMRLRRKPAELPEPASIAIPDEQCFTEAGVLDALKLALATDPAPAGQKEPSKRGARIVLDDFWASHAILRGDFRTLRAREIEEVVLAHFADLYGIEADSVQVRFSVQRGGHAVFASAMSRTLHDGIHQAGATARVDIQCLKLCLPEMLNRVEDAAGAGQAMLLFVADTLLQAVLVEENCWVAYDAQRLFPGDASDAARIAARAEQAFERLANRTSGKREAYRVYLYGSEIDPAPFEGRFLTTLRPAQPALDTSVAHRLMESAR</sequence>
<evidence type="ECO:0000313" key="1">
    <source>
        <dbReference type="EMBL" id="RDJ97753.1"/>
    </source>
</evidence>
<dbReference type="OrthoDB" id="9074022at2"/>
<gene>
    <name evidence="1" type="ORF">DLM46_36470</name>
</gene>
<organism evidence="1 2">
    <name type="scientific">Paraburkholderia lacunae</name>
    <dbReference type="NCBI Taxonomy" id="2211104"/>
    <lineage>
        <taxon>Bacteria</taxon>
        <taxon>Pseudomonadati</taxon>
        <taxon>Pseudomonadota</taxon>
        <taxon>Betaproteobacteria</taxon>
        <taxon>Burkholderiales</taxon>
        <taxon>Burkholderiaceae</taxon>
        <taxon>Paraburkholderia</taxon>
    </lineage>
</organism>
<keyword evidence="2" id="KW-1185">Reference proteome</keyword>
<proteinExistence type="predicted"/>
<dbReference type="AlphaFoldDB" id="A0A370MWJ0"/>
<accession>A0A370MWJ0</accession>
<evidence type="ECO:0000313" key="2">
    <source>
        <dbReference type="Proteomes" id="UP000254875"/>
    </source>
</evidence>